<dbReference type="SUPFAM" id="SSF57567">
    <property type="entry name" value="Serine protease inhibitors"/>
    <property type="match status" value="2"/>
</dbReference>
<dbReference type="PANTHER" id="PTHR23259:SF70">
    <property type="entry name" value="ACCESSORY GLAND PROTEIN ACP62F-RELATED"/>
    <property type="match status" value="1"/>
</dbReference>
<dbReference type="GO" id="GO:0004867">
    <property type="term" value="F:serine-type endopeptidase inhibitor activity"/>
    <property type="evidence" value="ECO:0007669"/>
    <property type="project" value="UniProtKB-KW"/>
</dbReference>
<dbReference type="InterPro" id="IPR051368">
    <property type="entry name" value="SerProtInhib-TIL_Domain"/>
</dbReference>
<evidence type="ECO:0000256" key="3">
    <source>
        <dbReference type="ARBA" id="ARBA00023157"/>
    </source>
</evidence>
<reference evidence="6" key="1">
    <citation type="submission" date="2023-06" db="EMBL/GenBank/DDBJ databases">
        <title>Genomic analysis of the entomopathogenic nematode Steinernema hermaphroditum.</title>
        <authorList>
            <person name="Schwarz E.M."/>
            <person name="Heppert J.K."/>
            <person name="Baniya A."/>
            <person name="Schwartz H.T."/>
            <person name="Tan C.-H."/>
            <person name="Antoshechkin I."/>
            <person name="Sternberg P.W."/>
            <person name="Goodrich-Blair H."/>
            <person name="Dillman A.R."/>
        </authorList>
    </citation>
    <scope>NUCLEOTIDE SEQUENCE</scope>
    <source>
        <strain evidence="6">PS9179</strain>
        <tissue evidence="6">Whole animal</tissue>
    </source>
</reference>
<organism evidence="6 7">
    <name type="scientific">Steinernema hermaphroditum</name>
    <dbReference type="NCBI Taxonomy" id="289476"/>
    <lineage>
        <taxon>Eukaryota</taxon>
        <taxon>Metazoa</taxon>
        <taxon>Ecdysozoa</taxon>
        <taxon>Nematoda</taxon>
        <taxon>Chromadorea</taxon>
        <taxon>Rhabditida</taxon>
        <taxon>Tylenchina</taxon>
        <taxon>Panagrolaimomorpha</taxon>
        <taxon>Strongyloidoidea</taxon>
        <taxon>Steinernematidae</taxon>
        <taxon>Steinernema</taxon>
    </lineage>
</organism>
<evidence type="ECO:0000256" key="1">
    <source>
        <dbReference type="ARBA" id="ARBA00022690"/>
    </source>
</evidence>
<evidence type="ECO:0000313" key="7">
    <source>
        <dbReference type="Proteomes" id="UP001175271"/>
    </source>
</evidence>
<dbReference type="Pfam" id="PF01826">
    <property type="entry name" value="TIL"/>
    <property type="match status" value="1"/>
</dbReference>
<sequence length="194" mass="21121">MAIYGRLDVMASYTTIIFLLAGLSFALSSPSPRPTEEECEKKPHEYLDPCGNCERTCEDPFPNCRNSPCGGPGCLCEFGYSRIANGSCIPNRSCPNACPDGEYWSDCGNCEPTCDNPYPSCDVSECKAQCACVPSEIRDVSGKCVGTYECNSNPCWDKTCNDNEMCVNVVNDCTPYGCHKKPVCVETGCLAELF</sequence>
<keyword evidence="4" id="KW-0732">Signal</keyword>
<keyword evidence="2" id="KW-0722">Serine protease inhibitor</keyword>
<name>A0AA39HXD0_9BILA</name>
<dbReference type="AlphaFoldDB" id="A0AA39HXD0"/>
<evidence type="ECO:0000256" key="4">
    <source>
        <dbReference type="SAM" id="SignalP"/>
    </source>
</evidence>
<feature type="chain" id="PRO_5041213221" description="TIL domain-containing protein" evidence="4">
    <location>
        <begin position="27"/>
        <end position="194"/>
    </location>
</feature>
<dbReference type="EMBL" id="JAUCMV010000003">
    <property type="protein sequence ID" value="KAK0413190.1"/>
    <property type="molecule type" value="Genomic_DNA"/>
</dbReference>
<keyword evidence="7" id="KW-1185">Reference proteome</keyword>
<gene>
    <name evidence="6" type="ORF">QR680_006655</name>
</gene>
<evidence type="ECO:0000259" key="5">
    <source>
        <dbReference type="Pfam" id="PF01826"/>
    </source>
</evidence>
<dbReference type="InterPro" id="IPR002919">
    <property type="entry name" value="TIL_dom"/>
</dbReference>
<protein>
    <recommendedName>
        <fullName evidence="5">TIL domain-containing protein</fullName>
    </recommendedName>
</protein>
<accession>A0AA39HXD0</accession>
<dbReference type="InterPro" id="IPR036084">
    <property type="entry name" value="Ser_inhib-like_sf"/>
</dbReference>
<dbReference type="CDD" id="cd19941">
    <property type="entry name" value="TIL"/>
    <property type="match status" value="1"/>
</dbReference>
<dbReference type="Proteomes" id="UP001175271">
    <property type="component" value="Unassembled WGS sequence"/>
</dbReference>
<feature type="signal peptide" evidence="4">
    <location>
        <begin position="1"/>
        <end position="26"/>
    </location>
</feature>
<dbReference type="Gene3D" id="2.10.25.10">
    <property type="entry name" value="Laminin"/>
    <property type="match status" value="2"/>
</dbReference>
<keyword evidence="1" id="KW-0646">Protease inhibitor</keyword>
<keyword evidence="3" id="KW-1015">Disulfide bond</keyword>
<evidence type="ECO:0000313" key="6">
    <source>
        <dbReference type="EMBL" id="KAK0413190.1"/>
    </source>
</evidence>
<comment type="caution">
    <text evidence="6">The sequence shown here is derived from an EMBL/GenBank/DDBJ whole genome shotgun (WGS) entry which is preliminary data.</text>
</comment>
<proteinExistence type="predicted"/>
<feature type="domain" description="TIL" evidence="5">
    <location>
        <begin position="98"/>
        <end position="150"/>
    </location>
</feature>
<evidence type="ECO:0000256" key="2">
    <source>
        <dbReference type="ARBA" id="ARBA00022900"/>
    </source>
</evidence>
<dbReference type="PANTHER" id="PTHR23259">
    <property type="entry name" value="RIDDLE"/>
    <property type="match status" value="1"/>
</dbReference>